<dbReference type="AlphaFoldDB" id="A0AAV9FG38"/>
<name>A0AAV9FG38_ACOCL</name>
<proteinExistence type="predicted"/>
<evidence type="ECO:0000313" key="1">
    <source>
        <dbReference type="EMBL" id="KAK1323423.1"/>
    </source>
</evidence>
<comment type="caution">
    <text evidence="1">The sequence shown here is derived from an EMBL/GenBank/DDBJ whole genome shotgun (WGS) entry which is preliminary data.</text>
</comment>
<sequence length="75" mass="9130">MALKDDFWIFSRSFNFNLCRIRVFYEIQDDLTKFEQWSIHRIYRPGRKPSNRSPYFRGTIDGRTVSYIPLMFGRA</sequence>
<organism evidence="1 2">
    <name type="scientific">Acorus calamus</name>
    <name type="common">Sweet flag</name>
    <dbReference type="NCBI Taxonomy" id="4465"/>
    <lineage>
        <taxon>Eukaryota</taxon>
        <taxon>Viridiplantae</taxon>
        <taxon>Streptophyta</taxon>
        <taxon>Embryophyta</taxon>
        <taxon>Tracheophyta</taxon>
        <taxon>Spermatophyta</taxon>
        <taxon>Magnoliopsida</taxon>
        <taxon>Liliopsida</taxon>
        <taxon>Acoraceae</taxon>
        <taxon>Acorus</taxon>
    </lineage>
</organism>
<reference evidence="1" key="1">
    <citation type="journal article" date="2023" name="Nat. Commun.">
        <title>Diploid and tetraploid genomes of Acorus and the evolution of monocots.</title>
        <authorList>
            <person name="Ma L."/>
            <person name="Liu K.W."/>
            <person name="Li Z."/>
            <person name="Hsiao Y.Y."/>
            <person name="Qi Y."/>
            <person name="Fu T."/>
            <person name="Tang G.D."/>
            <person name="Zhang D."/>
            <person name="Sun W.H."/>
            <person name="Liu D.K."/>
            <person name="Li Y."/>
            <person name="Chen G.Z."/>
            <person name="Liu X.D."/>
            <person name="Liao X.Y."/>
            <person name="Jiang Y.T."/>
            <person name="Yu X."/>
            <person name="Hao Y."/>
            <person name="Huang J."/>
            <person name="Zhao X.W."/>
            <person name="Ke S."/>
            <person name="Chen Y.Y."/>
            <person name="Wu W.L."/>
            <person name="Hsu J.L."/>
            <person name="Lin Y.F."/>
            <person name="Huang M.D."/>
            <person name="Li C.Y."/>
            <person name="Huang L."/>
            <person name="Wang Z.W."/>
            <person name="Zhao X."/>
            <person name="Zhong W.Y."/>
            <person name="Peng D.H."/>
            <person name="Ahmad S."/>
            <person name="Lan S."/>
            <person name="Zhang J.S."/>
            <person name="Tsai W.C."/>
            <person name="Van de Peer Y."/>
            <person name="Liu Z.J."/>
        </authorList>
    </citation>
    <scope>NUCLEOTIDE SEQUENCE</scope>
    <source>
        <strain evidence="1">CP</strain>
    </source>
</reference>
<protein>
    <submittedName>
        <fullName evidence="1">Uncharacterized protein</fullName>
    </submittedName>
</protein>
<evidence type="ECO:0000313" key="2">
    <source>
        <dbReference type="Proteomes" id="UP001180020"/>
    </source>
</evidence>
<keyword evidence="2" id="KW-1185">Reference proteome</keyword>
<dbReference type="EMBL" id="JAUJYO010000002">
    <property type="protein sequence ID" value="KAK1323423.1"/>
    <property type="molecule type" value="Genomic_DNA"/>
</dbReference>
<dbReference type="Proteomes" id="UP001180020">
    <property type="component" value="Unassembled WGS sequence"/>
</dbReference>
<gene>
    <name evidence="1" type="ORF">QJS10_CPA02g01116</name>
</gene>
<accession>A0AAV9FG38</accession>
<reference evidence="1" key="2">
    <citation type="submission" date="2023-06" db="EMBL/GenBank/DDBJ databases">
        <authorList>
            <person name="Ma L."/>
            <person name="Liu K.-W."/>
            <person name="Li Z."/>
            <person name="Hsiao Y.-Y."/>
            <person name="Qi Y."/>
            <person name="Fu T."/>
            <person name="Tang G."/>
            <person name="Zhang D."/>
            <person name="Sun W.-H."/>
            <person name="Liu D.-K."/>
            <person name="Li Y."/>
            <person name="Chen G.-Z."/>
            <person name="Liu X.-D."/>
            <person name="Liao X.-Y."/>
            <person name="Jiang Y.-T."/>
            <person name="Yu X."/>
            <person name="Hao Y."/>
            <person name="Huang J."/>
            <person name="Zhao X.-W."/>
            <person name="Ke S."/>
            <person name="Chen Y.-Y."/>
            <person name="Wu W.-L."/>
            <person name="Hsu J.-L."/>
            <person name="Lin Y.-F."/>
            <person name="Huang M.-D."/>
            <person name="Li C.-Y."/>
            <person name="Huang L."/>
            <person name="Wang Z.-W."/>
            <person name="Zhao X."/>
            <person name="Zhong W.-Y."/>
            <person name="Peng D.-H."/>
            <person name="Ahmad S."/>
            <person name="Lan S."/>
            <person name="Zhang J.-S."/>
            <person name="Tsai W.-C."/>
            <person name="Van De Peer Y."/>
            <person name="Liu Z.-J."/>
        </authorList>
    </citation>
    <scope>NUCLEOTIDE SEQUENCE</scope>
    <source>
        <strain evidence="1">CP</strain>
        <tissue evidence="1">Leaves</tissue>
    </source>
</reference>